<protein>
    <submittedName>
        <fullName evidence="2">Uncharacterized protein</fullName>
    </submittedName>
</protein>
<name>A0A2R4P305_9BACT</name>
<reference evidence="2 3" key="1">
    <citation type="journal article" date="2018" name="Emerg. Microbes Infect.">
        <title>Genomic analysis of oral Campylobacter concisus strains identified a potential bacterial molecular marker associated with active Crohn's disease.</title>
        <authorList>
            <person name="Liu F."/>
            <person name="Ma R."/>
            <person name="Tay C.Y.A."/>
            <person name="Octavia S."/>
            <person name="Lan R."/>
            <person name="Chung H.K.L."/>
            <person name="Riordan S.M."/>
            <person name="Grimm M.C."/>
            <person name="Leong R.W."/>
            <person name="Tanaka M.M."/>
            <person name="Connor S."/>
            <person name="Zhang L."/>
        </authorList>
    </citation>
    <scope>NUCLEOTIDE SEQUENCE [LARGE SCALE GENOMIC DNA]</scope>
    <source>
        <strain evidence="2 3">P2CDO4</strain>
        <plasmid evidence="2">pICON</plasmid>
    </source>
</reference>
<evidence type="ECO:0000256" key="1">
    <source>
        <dbReference type="SAM" id="Phobius"/>
    </source>
</evidence>
<evidence type="ECO:0000313" key="2">
    <source>
        <dbReference type="EMBL" id="AVX45044.1"/>
    </source>
</evidence>
<dbReference type="AlphaFoldDB" id="A0A2R4P305"/>
<feature type="transmembrane region" description="Helical" evidence="1">
    <location>
        <begin position="42"/>
        <end position="61"/>
    </location>
</feature>
<evidence type="ECO:0000313" key="3">
    <source>
        <dbReference type="Proteomes" id="UP000241854"/>
    </source>
</evidence>
<keyword evidence="1" id="KW-1133">Transmembrane helix</keyword>
<dbReference type="Proteomes" id="UP000241854">
    <property type="component" value="Plasmid pICON"/>
</dbReference>
<geneLocation type="plasmid" evidence="3">
    <name>picon</name>
</geneLocation>
<keyword evidence="1" id="KW-0812">Transmembrane</keyword>
<sequence>MPARFFNSSIIKFSLGVILFLLLLIFFTNAFNSSKKPSIAKFLLLNSFFFFAFAKSLLQALNRGKNIASTLADGDRSFLKAFSLYAIWYIFESGTSFLMILTGIVCSGGLSSLLNALFNALRAASLLLPLINSSSLSPFLAKINGTTMPFASMSLTRERKSSLFSRSPSIDLSSRLSLISYSFGSMLLISS</sequence>
<dbReference type="EMBL" id="CP021643">
    <property type="protein sequence ID" value="AVX45044.1"/>
    <property type="molecule type" value="Genomic_DNA"/>
</dbReference>
<proteinExistence type="predicted"/>
<gene>
    <name evidence="2" type="ORF">CCS77_2038</name>
</gene>
<accession>A0A2R4P305</accession>
<feature type="transmembrane region" description="Helical" evidence="1">
    <location>
        <begin position="82"/>
        <end position="110"/>
    </location>
</feature>
<keyword evidence="1" id="KW-0472">Membrane</keyword>
<keyword evidence="2" id="KW-0614">Plasmid</keyword>
<organism evidence="2 3">
    <name type="scientific">Campylobacter concisus</name>
    <dbReference type="NCBI Taxonomy" id="199"/>
    <lineage>
        <taxon>Bacteria</taxon>
        <taxon>Pseudomonadati</taxon>
        <taxon>Campylobacterota</taxon>
        <taxon>Epsilonproteobacteria</taxon>
        <taxon>Campylobacterales</taxon>
        <taxon>Campylobacteraceae</taxon>
        <taxon>Campylobacter</taxon>
    </lineage>
</organism>